<name>I8TNU5_9FIRM</name>
<dbReference type="Gene3D" id="3.10.450.40">
    <property type="match status" value="1"/>
</dbReference>
<sequence>MEFDITATLDKVDFGAQGMTEILQNIRTILSTVRCSVPLDRSFGVDLALLDSPLPAAKAKLTGEIIAAVGKYEPRAEVVEVIYDGDALEGKLAPKVRVRVNG</sequence>
<dbReference type="InterPro" id="IPR007048">
    <property type="entry name" value="IraD/Gp25-like"/>
</dbReference>
<accession>I8TNU5</accession>
<reference evidence="2 3" key="1">
    <citation type="journal article" date="2015" name="Genome Announc.">
        <title>Complete Genome Sequence of Pelosinus fermentans JBW45, a Member of a Remarkably Competitive Group of Negativicutes in the Firmicutes Phylum.</title>
        <authorList>
            <person name="De Leon K.B."/>
            <person name="Utturkar S.M."/>
            <person name="Camilleri L.B."/>
            <person name="Elias D.A."/>
            <person name="Arkin A.P."/>
            <person name="Fields M.W."/>
            <person name="Brown S.D."/>
            <person name="Wall J.D."/>
        </authorList>
    </citation>
    <scope>NUCLEOTIDE SEQUENCE [LARGE SCALE GENOMIC DNA]</scope>
    <source>
        <strain evidence="2 3">JBW45</strain>
    </source>
</reference>
<organism evidence="2 3">
    <name type="scientific">Pelosinus fermentans JBW45</name>
    <dbReference type="NCBI Taxonomy" id="1192197"/>
    <lineage>
        <taxon>Bacteria</taxon>
        <taxon>Bacillati</taxon>
        <taxon>Bacillota</taxon>
        <taxon>Negativicutes</taxon>
        <taxon>Selenomonadales</taxon>
        <taxon>Sporomusaceae</taxon>
        <taxon>Pelosinus</taxon>
    </lineage>
</organism>
<gene>
    <name evidence="2" type="ORF">JBW_03677</name>
</gene>
<evidence type="ECO:0000259" key="1">
    <source>
        <dbReference type="Pfam" id="PF04965"/>
    </source>
</evidence>
<protein>
    <submittedName>
        <fullName evidence="2">GPW/gp25 family protein</fullName>
    </submittedName>
</protein>
<proteinExistence type="predicted"/>
<dbReference type="Pfam" id="PF04965">
    <property type="entry name" value="GPW_gp25"/>
    <property type="match status" value="1"/>
</dbReference>
<feature type="domain" description="IraD/Gp25-like" evidence="1">
    <location>
        <begin position="18"/>
        <end position="100"/>
    </location>
</feature>
<dbReference type="OrthoDB" id="9814725at2"/>
<dbReference type="RefSeq" id="WP_007960539.1">
    <property type="nucleotide sequence ID" value="NZ_CP010978.1"/>
</dbReference>
<dbReference type="STRING" id="1192197.JBW_03677"/>
<dbReference type="HOGENOM" id="CLU_170883_2_0_9"/>
<evidence type="ECO:0000313" key="2">
    <source>
        <dbReference type="EMBL" id="AJQ29014.1"/>
    </source>
</evidence>
<dbReference type="KEGG" id="pft:JBW_03677"/>
<evidence type="ECO:0000313" key="3">
    <source>
        <dbReference type="Proteomes" id="UP000005361"/>
    </source>
</evidence>
<dbReference type="AlphaFoldDB" id="I8TNU5"/>
<dbReference type="Proteomes" id="UP000005361">
    <property type="component" value="Chromosome"/>
</dbReference>
<reference evidence="3" key="2">
    <citation type="submission" date="2015-02" db="EMBL/GenBank/DDBJ databases">
        <title>Complete Genome Sequence of Pelosinus fermentans JBW45.</title>
        <authorList>
            <person name="De Leon K.B."/>
            <person name="Utturkar S.M."/>
            <person name="Camilleri L.B."/>
            <person name="Arkin A.P."/>
            <person name="Fields M.W."/>
            <person name="Brown S.D."/>
            <person name="Wall J.D."/>
        </authorList>
    </citation>
    <scope>NUCLEOTIDE SEQUENCE [LARGE SCALE GENOMIC DNA]</scope>
    <source>
        <strain evidence="3">JBW45</strain>
    </source>
</reference>
<dbReference type="SUPFAM" id="SSF160719">
    <property type="entry name" value="gpW/gp25-like"/>
    <property type="match status" value="1"/>
</dbReference>
<dbReference type="EMBL" id="CP010978">
    <property type="protein sequence ID" value="AJQ29014.1"/>
    <property type="molecule type" value="Genomic_DNA"/>
</dbReference>